<comment type="caution">
    <text evidence="3">The sequence shown here is derived from an EMBL/GenBank/DDBJ whole genome shotgun (WGS) entry which is preliminary data.</text>
</comment>
<accession>A0ABV4D6F9</accession>
<organism evidence="3 4">
    <name type="scientific">Lactococcus muris</name>
    <dbReference type="NCBI Taxonomy" id="2941330"/>
    <lineage>
        <taxon>Bacteria</taxon>
        <taxon>Bacillati</taxon>
        <taxon>Bacillota</taxon>
        <taxon>Bacilli</taxon>
        <taxon>Lactobacillales</taxon>
        <taxon>Streptococcaceae</taxon>
        <taxon>Lactococcus</taxon>
    </lineage>
</organism>
<protein>
    <submittedName>
        <fullName evidence="3">Uncharacterized protein</fullName>
    </submittedName>
</protein>
<name>A0ABV4D6F9_9LACT</name>
<evidence type="ECO:0000256" key="2">
    <source>
        <dbReference type="SAM" id="Phobius"/>
    </source>
</evidence>
<evidence type="ECO:0000313" key="4">
    <source>
        <dbReference type="Proteomes" id="UP001565242"/>
    </source>
</evidence>
<keyword evidence="2" id="KW-0812">Transmembrane</keyword>
<feature type="coiled-coil region" evidence="1">
    <location>
        <begin position="46"/>
        <end position="80"/>
    </location>
</feature>
<evidence type="ECO:0000256" key="1">
    <source>
        <dbReference type="SAM" id="Coils"/>
    </source>
</evidence>
<keyword evidence="2" id="KW-1133">Transmembrane helix</keyword>
<sequence>MEIKQKSIILGLGFACGIIVTFLIAFVLPMGGNKDNPRGAVTQQIIEDSKKEISSLKEELENAEKTLKQSQDGKNQQQLTDLQTTAHSLFKIYYDYDQSQITNEERQKVVATLVSSEVAQTLFPLSADKSSSDYGSIQSQLNSLQVYAQPQTGTSITAFVDCDYTASAGDLKSNVPHYIFQVTYDTKVKKITGVTELGKVGK</sequence>
<proteinExistence type="predicted"/>
<keyword evidence="4" id="KW-1185">Reference proteome</keyword>
<evidence type="ECO:0000313" key="3">
    <source>
        <dbReference type="EMBL" id="MEY8537350.1"/>
    </source>
</evidence>
<dbReference type="RefSeq" id="WP_369917781.1">
    <property type="nucleotide sequence ID" value="NZ_JBCLSQ010000004.1"/>
</dbReference>
<reference evidence="3 4" key="1">
    <citation type="submission" date="2024-03" db="EMBL/GenBank/DDBJ databases">
        <title>Mouse gut bacterial collection (mGBC) of GemPharmatech.</title>
        <authorList>
            <person name="He Y."/>
            <person name="Dong L."/>
            <person name="Wu D."/>
            <person name="Gao X."/>
            <person name="Lin Z."/>
        </authorList>
    </citation>
    <scope>NUCLEOTIDE SEQUENCE [LARGE SCALE GENOMIC DNA]</scope>
    <source>
        <strain evidence="3 4">20-218</strain>
    </source>
</reference>
<feature type="transmembrane region" description="Helical" evidence="2">
    <location>
        <begin position="7"/>
        <end position="28"/>
    </location>
</feature>
<dbReference type="EMBL" id="JBCLSQ010000004">
    <property type="protein sequence ID" value="MEY8537350.1"/>
    <property type="molecule type" value="Genomic_DNA"/>
</dbReference>
<gene>
    <name evidence="3" type="ORF">AALM99_02660</name>
</gene>
<keyword evidence="1" id="KW-0175">Coiled coil</keyword>
<dbReference type="Proteomes" id="UP001565242">
    <property type="component" value="Unassembled WGS sequence"/>
</dbReference>
<keyword evidence="2" id="KW-0472">Membrane</keyword>